<dbReference type="EMBL" id="KZ110593">
    <property type="protein sequence ID" value="OSX65619.1"/>
    <property type="molecule type" value="Genomic_DNA"/>
</dbReference>
<protein>
    <recommendedName>
        <fullName evidence="3">F-box domain-containing protein</fullName>
    </recommendedName>
</protein>
<evidence type="ECO:0008006" key="3">
    <source>
        <dbReference type="Google" id="ProtNLM"/>
    </source>
</evidence>
<dbReference type="Gene3D" id="3.80.10.10">
    <property type="entry name" value="Ribonuclease Inhibitor"/>
    <property type="match status" value="1"/>
</dbReference>
<keyword evidence="2" id="KW-1185">Reference proteome</keyword>
<reference evidence="1 2" key="1">
    <citation type="submission" date="2017-04" db="EMBL/GenBank/DDBJ databases">
        <title>Genome Sequence of the Model Brown-Rot Fungus Postia placenta SB12.</title>
        <authorList>
            <consortium name="DOE Joint Genome Institute"/>
            <person name="Gaskell J."/>
            <person name="Kersten P."/>
            <person name="Larrondo L.F."/>
            <person name="Canessa P."/>
            <person name="Martinez D."/>
            <person name="Hibbett D."/>
            <person name="Schmoll M."/>
            <person name="Kubicek C.P."/>
            <person name="Martinez A.T."/>
            <person name="Yadav J."/>
            <person name="Master E."/>
            <person name="Magnuson J.K."/>
            <person name="James T."/>
            <person name="Yaver D."/>
            <person name="Berka R."/>
            <person name="Labutti K."/>
            <person name="Lipzen A."/>
            <person name="Aerts A."/>
            <person name="Barry K."/>
            <person name="Henrissat B."/>
            <person name="Blanchette R."/>
            <person name="Grigoriev I."/>
            <person name="Cullen D."/>
        </authorList>
    </citation>
    <scope>NUCLEOTIDE SEQUENCE [LARGE SCALE GENOMIC DNA]</scope>
    <source>
        <strain evidence="1 2">MAD-698-R-SB12</strain>
    </source>
</reference>
<evidence type="ECO:0000313" key="2">
    <source>
        <dbReference type="Proteomes" id="UP000194127"/>
    </source>
</evidence>
<organism evidence="1 2">
    <name type="scientific">Postia placenta MAD-698-R-SB12</name>
    <dbReference type="NCBI Taxonomy" id="670580"/>
    <lineage>
        <taxon>Eukaryota</taxon>
        <taxon>Fungi</taxon>
        <taxon>Dikarya</taxon>
        <taxon>Basidiomycota</taxon>
        <taxon>Agaricomycotina</taxon>
        <taxon>Agaricomycetes</taxon>
        <taxon>Polyporales</taxon>
        <taxon>Adustoporiaceae</taxon>
        <taxon>Rhodonia</taxon>
    </lineage>
</organism>
<evidence type="ECO:0000313" key="1">
    <source>
        <dbReference type="EMBL" id="OSX65619.1"/>
    </source>
</evidence>
<gene>
    <name evidence="1" type="ORF">POSPLADRAFT_1134573</name>
</gene>
<dbReference type="InterPro" id="IPR032675">
    <property type="entry name" value="LRR_dom_sf"/>
</dbReference>
<proteinExistence type="predicted"/>
<name>A0A1X6NAE1_9APHY</name>
<dbReference type="GeneID" id="36329442"/>
<sequence>MFPEFPQELVDEVIDHLWDDVTALRACSLSCSTWLPTSRTHLFRQVDLRDAAACARFTKLLEASPVLVQYIRKLSIDAHHFSYDLSSLRNGDSTWLPLVPPLLGALPRVTELEMTSLNWRTLQLDPKHTELFYSMLGNVKRLALVNVHFESSSDVLNILSAAKLVTELHLDRIYWNCWSWPMPDVLSETEEMTHCGYLQRIVLRSGSPPNAITDWLLATGSMLDLREVQVHWRERDSTKALGALVRASGPRLERLYLELTNGVATQAAANGDLDLAHLTGLRAVYFDGLVLPDCCEWITSMTAQLHSDRLEMIEVSLLARWQDDLRAIDWVQLDKTLAHERFACVTLIFKVNLAIYNANNQDDAGDIVRSALPGFRGTLVVKYT</sequence>
<dbReference type="Proteomes" id="UP000194127">
    <property type="component" value="Unassembled WGS sequence"/>
</dbReference>
<dbReference type="RefSeq" id="XP_024342413.1">
    <property type="nucleotide sequence ID" value="XM_024484493.1"/>
</dbReference>
<dbReference type="AlphaFoldDB" id="A0A1X6NAE1"/>
<accession>A0A1X6NAE1</accession>
<dbReference type="OrthoDB" id="2802122at2759"/>